<organism evidence="1 2">
    <name type="scientific">Algivirga pacifica</name>
    <dbReference type="NCBI Taxonomy" id="1162670"/>
    <lineage>
        <taxon>Bacteria</taxon>
        <taxon>Pseudomonadati</taxon>
        <taxon>Bacteroidota</taxon>
        <taxon>Cytophagia</taxon>
        <taxon>Cytophagales</taxon>
        <taxon>Flammeovirgaceae</taxon>
        <taxon>Algivirga</taxon>
    </lineage>
</organism>
<evidence type="ECO:0000313" key="1">
    <source>
        <dbReference type="EMBL" id="GAA4848436.1"/>
    </source>
</evidence>
<gene>
    <name evidence="1" type="ORF">GCM10023331_36390</name>
</gene>
<keyword evidence="2" id="KW-1185">Reference proteome</keyword>
<accession>A0ABP9DMY6</accession>
<sequence length="209" mass="24142">MQLHWAEQWAYALSQEQPIHDTFDHILIFKGPKEVFYEGKELNTKKAIEILSQHHYQNITVVAHSSGSFPAHVFFQQILDTPALHQKLTHKITYYNLDGGIGKKDTAYTTAMNRLLKKGISVSVYDSITQSYSANHESMIAFEKQFPDSFEHITLNVDSGCDKNAQWCLHDVVINLRPHNNTTFDLKKDYTLFGVEHPLSIEWMIFNEE</sequence>
<proteinExistence type="predicted"/>
<name>A0ABP9DMY6_9BACT</name>
<dbReference type="Proteomes" id="UP001500298">
    <property type="component" value="Unassembled WGS sequence"/>
</dbReference>
<evidence type="ECO:0000313" key="2">
    <source>
        <dbReference type="Proteomes" id="UP001500298"/>
    </source>
</evidence>
<dbReference type="EMBL" id="BAABJX010000059">
    <property type="protein sequence ID" value="GAA4848436.1"/>
    <property type="molecule type" value="Genomic_DNA"/>
</dbReference>
<reference evidence="2" key="1">
    <citation type="journal article" date="2019" name="Int. J. Syst. Evol. Microbiol.">
        <title>The Global Catalogue of Microorganisms (GCM) 10K type strain sequencing project: providing services to taxonomists for standard genome sequencing and annotation.</title>
        <authorList>
            <consortium name="The Broad Institute Genomics Platform"/>
            <consortium name="The Broad Institute Genome Sequencing Center for Infectious Disease"/>
            <person name="Wu L."/>
            <person name="Ma J."/>
        </authorList>
    </citation>
    <scope>NUCLEOTIDE SEQUENCE [LARGE SCALE GENOMIC DNA]</scope>
    <source>
        <strain evidence="2">JCM 18326</strain>
    </source>
</reference>
<comment type="caution">
    <text evidence="1">The sequence shown here is derived from an EMBL/GenBank/DDBJ whole genome shotgun (WGS) entry which is preliminary data.</text>
</comment>
<protein>
    <submittedName>
        <fullName evidence="1">Uncharacterized protein</fullName>
    </submittedName>
</protein>